<evidence type="ECO:0000313" key="3">
    <source>
        <dbReference type="Proteomes" id="UP000269097"/>
    </source>
</evidence>
<dbReference type="InterPro" id="IPR010371">
    <property type="entry name" value="YBR137W-like"/>
</dbReference>
<dbReference type="HAMAP" id="MF_00761">
    <property type="entry name" value="UPF0303"/>
    <property type="match status" value="1"/>
</dbReference>
<dbReference type="AlphaFoldDB" id="A0A3G3JXP6"/>
<dbReference type="Gene3D" id="3.30.450.150">
    <property type="entry name" value="Haem-degrading domain"/>
    <property type="match status" value="1"/>
</dbReference>
<gene>
    <name evidence="2" type="ORF">EAV92_10840</name>
</gene>
<dbReference type="PANTHER" id="PTHR28255">
    <property type="match status" value="1"/>
</dbReference>
<comment type="similarity">
    <text evidence="1">Belongs to the UPF0303 family.</text>
</comment>
<reference evidence="2 3" key="1">
    <citation type="submission" date="2018-10" db="EMBL/GenBank/DDBJ databases">
        <title>Genome Sequence of Cohnella sp.</title>
        <authorList>
            <person name="Srinivasan S."/>
            <person name="Kim M.K."/>
        </authorList>
    </citation>
    <scope>NUCLEOTIDE SEQUENCE [LARGE SCALE GENOMIC DNA]</scope>
    <source>
        <strain evidence="2 3">18JY8-7</strain>
    </source>
</reference>
<dbReference type="SUPFAM" id="SSF143744">
    <property type="entry name" value="GlcG-like"/>
    <property type="match status" value="1"/>
</dbReference>
<dbReference type="RefSeq" id="WP_123041098.1">
    <property type="nucleotide sequence ID" value="NZ_CP033433.1"/>
</dbReference>
<protein>
    <recommendedName>
        <fullName evidence="1">UPF0303 protein EAV92_10840</fullName>
    </recommendedName>
</protein>
<dbReference type="Pfam" id="PF03928">
    <property type="entry name" value="HbpS-like"/>
    <property type="match status" value="1"/>
</dbReference>
<evidence type="ECO:0000313" key="2">
    <source>
        <dbReference type="EMBL" id="AYQ73016.1"/>
    </source>
</evidence>
<organism evidence="2 3">
    <name type="scientific">Cohnella candidum</name>
    <dbReference type="NCBI Taxonomy" id="2674991"/>
    <lineage>
        <taxon>Bacteria</taxon>
        <taxon>Bacillati</taxon>
        <taxon>Bacillota</taxon>
        <taxon>Bacilli</taxon>
        <taxon>Bacillales</taxon>
        <taxon>Paenibacillaceae</taxon>
        <taxon>Cohnella</taxon>
    </lineage>
</organism>
<name>A0A3G3JXP6_9BACL</name>
<dbReference type="PIRSF" id="PIRSF008757">
    <property type="entry name" value="UCP008757"/>
    <property type="match status" value="1"/>
</dbReference>
<dbReference type="PANTHER" id="PTHR28255:SF1">
    <property type="entry name" value="UPF0303 PROTEIN YBR137W"/>
    <property type="match status" value="1"/>
</dbReference>
<dbReference type="InterPro" id="IPR005624">
    <property type="entry name" value="PduO/GlcC-like"/>
</dbReference>
<dbReference type="InterPro" id="IPR038084">
    <property type="entry name" value="PduO/GlcC-like_sf"/>
</dbReference>
<evidence type="ECO:0000256" key="1">
    <source>
        <dbReference type="HAMAP-Rule" id="MF_00761"/>
    </source>
</evidence>
<dbReference type="NCBIfam" id="NF002696">
    <property type="entry name" value="PRK02487.1-5"/>
    <property type="match status" value="1"/>
</dbReference>
<keyword evidence="3" id="KW-1185">Reference proteome</keyword>
<dbReference type="Proteomes" id="UP000269097">
    <property type="component" value="Chromosome"/>
</dbReference>
<sequence length="158" mass="18507">MESLQALLEELKKEEEQLQFEQFNYRTAYELGMQMTEEAYRRGLSIVIDICKGEQQLFHHALPGTSKDNDEWVRRKNRVVNRFLHSSYRMGIYYKLHNTDIREKSFLDPMEYAPHGGAFPIIVRNAGVIGTVTVSGLPQKEDHEFVVGMLRRFLKIEL</sequence>
<proteinExistence type="inferred from homology"/>
<dbReference type="KEGG" id="coh:EAV92_10840"/>
<dbReference type="EMBL" id="CP033433">
    <property type="protein sequence ID" value="AYQ73016.1"/>
    <property type="molecule type" value="Genomic_DNA"/>
</dbReference>
<accession>A0A3G3JXP6</accession>